<evidence type="ECO:0000256" key="8">
    <source>
        <dbReference type="ARBA" id="ARBA00023224"/>
    </source>
</evidence>
<evidence type="ECO:0000259" key="11">
    <source>
        <dbReference type="PROSITE" id="PS50262"/>
    </source>
</evidence>
<keyword evidence="13" id="KW-1185">Reference proteome</keyword>
<evidence type="ECO:0000256" key="9">
    <source>
        <dbReference type="RuleBase" id="RU000688"/>
    </source>
</evidence>
<comment type="similarity">
    <text evidence="2 9">Belongs to the G-protein coupled receptor 1 family.</text>
</comment>
<dbReference type="Gene3D" id="1.20.1070.10">
    <property type="entry name" value="Rhodopsin 7-helix transmembrane proteins"/>
    <property type="match status" value="1"/>
</dbReference>
<dbReference type="OrthoDB" id="5975505at2759"/>
<dbReference type="AlphaFoldDB" id="A0A1D2ME65"/>
<evidence type="ECO:0000256" key="5">
    <source>
        <dbReference type="ARBA" id="ARBA00023040"/>
    </source>
</evidence>
<feature type="transmembrane region" description="Helical" evidence="10">
    <location>
        <begin position="167"/>
        <end position="187"/>
    </location>
</feature>
<dbReference type="PANTHER" id="PTHR24235:SF29">
    <property type="entry name" value="GH23382P"/>
    <property type="match status" value="1"/>
</dbReference>
<name>A0A1D2ME65_ORCCI</name>
<dbReference type="EMBL" id="LJIJ01001648">
    <property type="protein sequence ID" value="ODM91161.1"/>
    <property type="molecule type" value="Genomic_DNA"/>
</dbReference>
<dbReference type="PRINTS" id="PR01012">
    <property type="entry name" value="NRPEPTIDEYR"/>
</dbReference>
<evidence type="ECO:0000256" key="2">
    <source>
        <dbReference type="ARBA" id="ARBA00010663"/>
    </source>
</evidence>
<keyword evidence="3 9" id="KW-0812">Transmembrane</keyword>
<dbReference type="STRING" id="48709.A0A1D2ME65"/>
<gene>
    <name evidence="12" type="ORF">Ocin01_15515</name>
</gene>
<dbReference type="OMA" id="CANEDSC"/>
<dbReference type="GO" id="GO:0004983">
    <property type="term" value="F:neuropeptide Y receptor activity"/>
    <property type="evidence" value="ECO:0007669"/>
    <property type="project" value="InterPro"/>
</dbReference>
<evidence type="ECO:0000256" key="6">
    <source>
        <dbReference type="ARBA" id="ARBA00023136"/>
    </source>
</evidence>
<feature type="domain" description="G-protein coupled receptors family 1 profile" evidence="11">
    <location>
        <begin position="67"/>
        <end position="269"/>
    </location>
</feature>
<comment type="caution">
    <text evidence="12">The sequence shown here is derived from an EMBL/GenBank/DDBJ whole genome shotgun (WGS) entry which is preliminary data.</text>
</comment>
<comment type="subcellular location">
    <subcellularLocation>
        <location evidence="1">Membrane</location>
        <topology evidence="1">Multi-pass membrane protein</topology>
    </subcellularLocation>
</comment>
<feature type="transmembrane region" description="Helical" evidence="10">
    <location>
        <begin position="128"/>
        <end position="146"/>
    </location>
</feature>
<dbReference type="Proteomes" id="UP000094527">
    <property type="component" value="Unassembled WGS sequence"/>
</dbReference>
<dbReference type="PROSITE" id="PS50262">
    <property type="entry name" value="G_PROTEIN_RECEP_F1_2"/>
    <property type="match status" value="1"/>
</dbReference>
<protein>
    <submittedName>
        <fullName evidence="12">Neuropeptide Y receptor</fullName>
    </submittedName>
</protein>
<feature type="non-terminal residue" evidence="12">
    <location>
        <position position="269"/>
    </location>
</feature>
<proteinExistence type="inferred from homology"/>
<dbReference type="SUPFAM" id="SSF81321">
    <property type="entry name" value="Family A G protein-coupled receptor-like"/>
    <property type="match status" value="1"/>
</dbReference>
<evidence type="ECO:0000256" key="7">
    <source>
        <dbReference type="ARBA" id="ARBA00023170"/>
    </source>
</evidence>
<accession>A0A1D2ME65</accession>
<keyword evidence="6 10" id="KW-0472">Membrane</keyword>
<reference evidence="12 13" key="1">
    <citation type="journal article" date="2016" name="Genome Biol. Evol.">
        <title>Gene Family Evolution Reflects Adaptation to Soil Environmental Stressors in the Genome of the Collembolan Orchesella cincta.</title>
        <authorList>
            <person name="Faddeeva-Vakhrusheva A."/>
            <person name="Derks M.F."/>
            <person name="Anvar S.Y."/>
            <person name="Agamennone V."/>
            <person name="Suring W."/>
            <person name="Smit S."/>
            <person name="van Straalen N.M."/>
            <person name="Roelofs D."/>
        </authorList>
    </citation>
    <scope>NUCLEOTIDE SEQUENCE [LARGE SCALE GENOMIC DNA]</scope>
    <source>
        <tissue evidence="12">Mixed pool</tissue>
    </source>
</reference>
<dbReference type="Pfam" id="PF00001">
    <property type="entry name" value="7tm_1"/>
    <property type="match status" value="1"/>
</dbReference>
<feature type="transmembrane region" description="Helical" evidence="10">
    <location>
        <begin position="48"/>
        <end position="75"/>
    </location>
</feature>
<evidence type="ECO:0000256" key="1">
    <source>
        <dbReference type="ARBA" id="ARBA00004141"/>
    </source>
</evidence>
<keyword evidence="5 9" id="KW-0297">G-protein coupled receptor</keyword>
<organism evidence="12 13">
    <name type="scientific">Orchesella cincta</name>
    <name type="common">Springtail</name>
    <name type="synonym">Podura cincta</name>
    <dbReference type="NCBI Taxonomy" id="48709"/>
    <lineage>
        <taxon>Eukaryota</taxon>
        <taxon>Metazoa</taxon>
        <taxon>Ecdysozoa</taxon>
        <taxon>Arthropoda</taxon>
        <taxon>Hexapoda</taxon>
        <taxon>Collembola</taxon>
        <taxon>Entomobryomorpha</taxon>
        <taxon>Entomobryoidea</taxon>
        <taxon>Orchesellidae</taxon>
        <taxon>Orchesellinae</taxon>
        <taxon>Orchesella</taxon>
    </lineage>
</organism>
<feature type="transmembrane region" description="Helical" evidence="10">
    <location>
        <begin position="216"/>
        <end position="239"/>
    </location>
</feature>
<dbReference type="PANTHER" id="PTHR24235">
    <property type="entry name" value="NEUROPEPTIDE Y RECEPTOR"/>
    <property type="match status" value="1"/>
</dbReference>
<evidence type="ECO:0000256" key="3">
    <source>
        <dbReference type="ARBA" id="ARBA00022692"/>
    </source>
</evidence>
<evidence type="ECO:0000256" key="4">
    <source>
        <dbReference type="ARBA" id="ARBA00022989"/>
    </source>
</evidence>
<dbReference type="InterPro" id="IPR000611">
    <property type="entry name" value="NPY_rcpt"/>
</dbReference>
<dbReference type="PRINTS" id="PR00237">
    <property type="entry name" value="GPCRRHODOPSN"/>
</dbReference>
<keyword evidence="4 10" id="KW-1133">Transmembrane helix</keyword>
<evidence type="ECO:0000313" key="13">
    <source>
        <dbReference type="Proteomes" id="UP000094527"/>
    </source>
</evidence>
<dbReference type="InterPro" id="IPR000276">
    <property type="entry name" value="GPCR_Rhodpsn"/>
</dbReference>
<dbReference type="InterPro" id="IPR017452">
    <property type="entry name" value="GPCR_Rhodpsn_7TM"/>
</dbReference>
<evidence type="ECO:0000313" key="12">
    <source>
        <dbReference type="EMBL" id="ODM91161.1"/>
    </source>
</evidence>
<keyword evidence="7 9" id="KW-0675">Receptor</keyword>
<feature type="transmembrane region" description="Helical" evidence="10">
    <location>
        <begin position="87"/>
        <end position="108"/>
    </location>
</feature>
<dbReference type="PROSITE" id="PS00237">
    <property type="entry name" value="G_PROTEIN_RECEP_F1_1"/>
    <property type="match status" value="1"/>
</dbReference>
<dbReference type="GO" id="GO:0016020">
    <property type="term" value="C:membrane"/>
    <property type="evidence" value="ECO:0007669"/>
    <property type="project" value="UniProtKB-SubCell"/>
</dbReference>
<sequence length="269" mass="30816">MDTPATSSSDCDHGKEPEDQLIVDQAHSFNPVSTEHVTEELPLRLPTWGIVILVIGYALVFIFGVIGNCSVLVVVKRLRRMKTVTNYFIFNLAVADLLVLLFCLLPNLVSNIFIPWVLGSALCKIVPYIQGVSVCASIYFLVAISVERCISIQWPLKYQITKEKAKFVILAIWLWSCIVALPWSIFFQSGPFDPDNPSLEFCIEIWPDSYQNWSTYYFLIGNLFLCYVFPLTVILLCYLTIWFRVYRRPVPSDSYHKAMELIHQRSKTA</sequence>
<keyword evidence="8 9" id="KW-0807">Transducer</keyword>
<evidence type="ECO:0000256" key="10">
    <source>
        <dbReference type="SAM" id="Phobius"/>
    </source>
</evidence>